<sequence>IEKIQYCYDLASALEYIHSKNIIYKNLNPNTIGFCSDLDGRGAGVLKLFAFASSSCCSMNNRWYKNDNNKVTTATMAYQYMAPEMFLNSSYIDYKCDIYSFSMVCWKIFSHQTPFQSLTPQHYEEFVYRRGHRPIQNPA</sequence>
<dbReference type="InterPro" id="IPR050167">
    <property type="entry name" value="Ser_Thr_protein_kinase"/>
</dbReference>
<dbReference type="InterPro" id="IPR000719">
    <property type="entry name" value="Prot_kinase_dom"/>
</dbReference>
<gene>
    <name evidence="2" type="ORF">FRACYDRAFT_154098</name>
</gene>
<dbReference type="InParanoid" id="A0A1E7EQV8"/>
<keyword evidence="2" id="KW-0418">Kinase</keyword>
<feature type="non-terminal residue" evidence="2">
    <location>
        <position position="1"/>
    </location>
</feature>
<dbReference type="SUPFAM" id="SSF56112">
    <property type="entry name" value="Protein kinase-like (PK-like)"/>
    <property type="match status" value="1"/>
</dbReference>
<organism evidence="2 3">
    <name type="scientific">Fragilariopsis cylindrus CCMP1102</name>
    <dbReference type="NCBI Taxonomy" id="635003"/>
    <lineage>
        <taxon>Eukaryota</taxon>
        <taxon>Sar</taxon>
        <taxon>Stramenopiles</taxon>
        <taxon>Ochrophyta</taxon>
        <taxon>Bacillariophyta</taxon>
        <taxon>Bacillariophyceae</taxon>
        <taxon>Bacillariophycidae</taxon>
        <taxon>Bacillariales</taxon>
        <taxon>Bacillariaceae</taxon>
        <taxon>Fragilariopsis</taxon>
    </lineage>
</organism>
<dbReference type="GO" id="GO:0005524">
    <property type="term" value="F:ATP binding"/>
    <property type="evidence" value="ECO:0007669"/>
    <property type="project" value="InterPro"/>
</dbReference>
<dbReference type="PANTHER" id="PTHR23257">
    <property type="entry name" value="SERINE-THREONINE PROTEIN KINASE"/>
    <property type="match status" value="1"/>
</dbReference>
<dbReference type="GO" id="GO:0007165">
    <property type="term" value="P:signal transduction"/>
    <property type="evidence" value="ECO:0007669"/>
    <property type="project" value="TreeGrafter"/>
</dbReference>
<name>A0A1E7EQV8_9STRA</name>
<dbReference type="Pfam" id="PF00069">
    <property type="entry name" value="Pkinase"/>
    <property type="match status" value="1"/>
</dbReference>
<keyword evidence="3" id="KW-1185">Reference proteome</keyword>
<dbReference type="PROSITE" id="PS50011">
    <property type="entry name" value="PROTEIN_KINASE_DOM"/>
    <property type="match status" value="1"/>
</dbReference>
<dbReference type="OrthoDB" id="10252354at2759"/>
<dbReference type="GO" id="GO:0004672">
    <property type="term" value="F:protein kinase activity"/>
    <property type="evidence" value="ECO:0007669"/>
    <property type="project" value="InterPro"/>
</dbReference>
<dbReference type="KEGG" id="fcy:FRACYDRAFT_154098"/>
<keyword evidence="2" id="KW-0808">Transferase</keyword>
<accession>A0A1E7EQV8</accession>
<dbReference type="PANTHER" id="PTHR23257:SF958">
    <property type="entry name" value="SERINE_THREONINE-PROTEIN KINASE WNK4"/>
    <property type="match status" value="1"/>
</dbReference>
<feature type="domain" description="Protein kinase" evidence="1">
    <location>
        <begin position="1"/>
        <end position="139"/>
    </location>
</feature>
<dbReference type="GO" id="GO:0005737">
    <property type="term" value="C:cytoplasm"/>
    <property type="evidence" value="ECO:0007669"/>
    <property type="project" value="TreeGrafter"/>
</dbReference>
<reference evidence="2 3" key="1">
    <citation type="submission" date="2016-09" db="EMBL/GenBank/DDBJ databases">
        <title>Extensive genetic diversity and differential bi-allelic expression allows diatom success in the polar Southern Ocean.</title>
        <authorList>
            <consortium name="DOE Joint Genome Institute"/>
            <person name="Mock T."/>
            <person name="Otillar R.P."/>
            <person name="Strauss J."/>
            <person name="Dupont C."/>
            <person name="Frickenhaus S."/>
            <person name="Maumus F."/>
            <person name="Mcmullan M."/>
            <person name="Sanges R."/>
            <person name="Schmutz J."/>
            <person name="Toseland A."/>
            <person name="Valas R."/>
            <person name="Veluchamy A."/>
            <person name="Ward B.J."/>
            <person name="Allen A."/>
            <person name="Barry K."/>
            <person name="Falciatore A."/>
            <person name="Ferrante M."/>
            <person name="Fortunato A.E."/>
            <person name="Gloeckner G."/>
            <person name="Gruber A."/>
            <person name="Hipkin R."/>
            <person name="Janech M."/>
            <person name="Kroth P."/>
            <person name="Leese F."/>
            <person name="Lindquist E."/>
            <person name="Lyon B.R."/>
            <person name="Martin J."/>
            <person name="Mayer C."/>
            <person name="Parker M."/>
            <person name="Quesneville H."/>
            <person name="Raymond J."/>
            <person name="Uhlig C."/>
            <person name="Valentin K.U."/>
            <person name="Worden A.Z."/>
            <person name="Armbrust E.V."/>
            <person name="Bowler C."/>
            <person name="Green B."/>
            <person name="Moulton V."/>
            <person name="Van Oosterhout C."/>
            <person name="Grigoriev I."/>
        </authorList>
    </citation>
    <scope>NUCLEOTIDE SEQUENCE [LARGE SCALE GENOMIC DNA]</scope>
    <source>
        <strain evidence="2 3">CCMP1102</strain>
    </source>
</reference>
<feature type="non-terminal residue" evidence="2">
    <location>
        <position position="139"/>
    </location>
</feature>
<evidence type="ECO:0000313" key="2">
    <source>
        <dbReference type="EMBL" id="OEU08196.1"/>
    </source>
</evidence>
<dbReference type="InterPro" id="IPR011009">
    <property type="entry name" value="Kinase-like_dom_sf"/>
</dbReference>
<dbReference type="AlphaFoldDB" id="A0A1E7EQV8"/>
<protein>
    <submittedName>
        <fullName evidence="2">Kinase-like protein</fullName>
    </submittedName>
</protein>
<dbReference type="Gene3D" id="1.10.510.10">
    <property type="entry name" value="Transferase(Phosphotransferase) domain 1"/>
    <property type="match status" value="1"/>
</dbReference>
<proteinExistence type="predicted"/>
<evidence type="ECO:0000259" key="1">
    <source>
        <dbReference type="PROSITE" id="PS50011"/>
    </source>
</evidence>
<dbReference type="EMBL" id="KV784381">
    <property type="protein sequence ID" value="OEU08196.1"/>
    <property type="molecule type" value="Genomic_DNA"/>
</dbReference>
<dbReference type="Proteomes" id="UP000095751">
    <property type="component" value="Unassembled WGS sequence"/>
</dbReference>
<evidence type="ECO:0000313" key="3">
    <source>
        <dbReference type="Proteomes" id="UP000095751"/>
    </source>
</evidence>